<accession>A0A7S8ID17</accession>
<evidence type="ECO:0000256" key="1">
    <source>
        <dbReference type="SAM" id="MobiDB-lite"/>
    </source>
</evidence>
<proteinExistence type="predicted"/>
<name>A0A7S8ID17_9CHLR</name>
<protein>
    <submittedName>
        <fullName evidence="2">ERF family protein</fullName>
    </submittedName>
</protein>
<dbReference type="KEGG" id="pmet:G4Y79_20795"/>
<feature type="compositionally biased region" description="Polar residues" evidence="1">
    <location>
        <begin position="152"/>
        <end position="175"/>
    </location>
</feature>
<dbReference type="Proteomes" id="UP000594468">
    <property type="component" value="Chromosome"/>
</dbReference>
<dbReference type="EMBL" id="CP062983">
    <property type="protein sequence ID" value="QPC82095.1"/>
    <property type="molecule type" value="Genomic_DNA"/>
</dbReference>
<dbReference type="AlphaFoldDB" id="A0A7S8ID17"/>
<dbReference type="RefSeq" id="WP_195170164.1">
    <property type="nucleotide sequence ID" value="NZ_CP062983.1"/>
</dbReference>
<keyword evidence="3" id="KW-1185">Reference proteome</keyword>
<evidence type="ECO:0000313" key="3">
    <source>
        <dbReference type="Proteomes" id="UP000594468"/>
    </source>
</evidence>
<feature type="region of interest" description="Disordered" evidence="1">
    <location>
        <begin position="146"/>
        <end position="212"/>
    </location>
</feature>
<reference evidence="2 3" key="1">
    <citation type="submission" date="2020-02" db="EMBL/GenBank/DDBJ databases">
        <authorList>
            <person name="Zheng R.K."/>
            <person name="Sun C.M."/>
        </authorList>
    </citation>
    <scope>NUCLEOTIDE SEQUENCE [LARGE SCALE GENOMIC DNA]</scope>
    <source>
        <strain evidence="3">rifampicinis</strain>
    </source>
</reference>
<feature type="compositionally biased region" description="Low complexity" evidence="1">
    <location>
        <begin position="190"/>
        <end position="200"/>
    </location>
</feature>
<dbReference type="InterPro" id="IPR007499">
    <property type="entry name" value="ERF_bacteria_virus"/>
</dbReference>
<evidence type="ECO:0000313" key="2">
    <source>
        <dbReference type="EMBL" id="QPC82095.1"/>
    </source>
</evidence>
<organism evidence="2 3">
    <name type="scientific">Phototrophicus methaneseepsis</name>
    <dbReference type="NCBI Taxonomy" id="2710758"/>
    <lineage>
        <taxon>Bacteria</taxon>
        <taxon>Bacillati</taxon>
        <taxon>Chloroflexota</taxon>
        <taxon>Candidatus Thermofontia</taxon>
        <taxon>Phototrophicales</taxon>
        <taxon>Phototrophicaceae</taxon>
        <taxon>Phototrophicus</taxon>
    </lineage>
</organism>
<sequence length="279" mass="31191">MTDNHGALKNAVTEKSISLFAKMASIMGELKRLPKNGYNSYHRYEYATDADVLDTIRQKMAEYNIAFFASMVDHNYEEITTNDGKTAYHIIVKLEFTFACGDTGQTMTLPWRGESIDTNDKGTSKAATTGEKYFLLKTFMLSTGDVQDDADNTSPEIGQRNNNGQRPKSQRSNGSNRREASSKRQPVSPPASSSAPQSAANGRTPIAPFTPWQHQEVNLTEIRKMYERWENEPGSSFILIEDAKKQLGSIMGFSSLKDYQTRFVEVLKATIKEANGVPF</sequence>
<dbReference type="Pfam" id="PF04404">
    <property type="entry name" value="ERF"/>
    <property type="match status" value="1"/>
</dbReference>
<gene>
    <name evidence="2" type="ORF">G4Y79_20795</name>
</gene>